<dbReference type="InterPro" id="IPR011051">
    <property type="entry name" value="RmlC_Cupin_sf"/>
</dbReference>
<gene>
    <name evidence="2" type="primary">iolB_1</name>
    <name evidence="2" type="ORF">GCM10009787_19230</name>
</gene>
<dbReference type="PANTHER" id="PTHR39193:SF1">
    <property type="entry name" value="5-DEOXY-GLUCURONATE ISOMERASE"/>
    <property type="match status" value="1"/>
</dbReference>
<dbReference type="SUPFAM" id="SSF51182">
    <property type="entry name" value="RmlC-like cupins"/>
    <property type="match status" value="1"/>
</dbReference>
<proteinExistence type="predicted"/>
<dbReference type="InterPro" id="IPR014710">
    <property type="entry name" value="RmlC-like_jellyroll"/>
</dbReference>
<dbReference type="PIRSF" id="PIRSF036628">
    <property type="entry name" value="IolB"/>
    <property type="match status" value="1"/>
</dbReference>
<dbReference type="Proteomes" id="UP001501391">
    <property type="component" value="Unassembled WGS sequence"/>
</dbReference>
<accession>A0ABN3BF54</accession>
<protein>
    <submittedName>
        <fullName evidence="2">5-deoxy-glucuronate isomerase</fullName>
    </submittedName>
</protein>
<name>A0ABN3BF54_9ACTN</name>
<evidence type="ECO:0000256" key="1">
    <source>
        <dbReference type="ARBA" id="ARBA00023235"/>
    </source>
</evidence>
<comment type="caution">
    <text evidence="2">The sequence shown here is derived from an EMBL/GenBank/DDBJ whole genome shotgun (WGS) entry which is preliminary data.</text>
</comment>
<keyword evidence="3" id="KW-1185">Reference proteome</keyword>
<dbReference type="InterPro" id="IPR021120">
    <property type="entry name" value="KduI/IolB_isomerase"/>
</dbReference>
<dbReference type="EMBL" id="BAAAOQ010000005">
    <property type="protein sequence ID" value="GAA2194208.1"/>
    <property type="molecule type" value="Genomic_DNA"/>
</dbReference>
<reference evidence="2 3" key="1">
    <citation type="journal article" date="2019" name="Int. J. Syst. Evol. Microbiol.">
        <title>The Global Catalogue of Microorganisms (GCM) 10K type strain sequencing project: providing services to taxonomists for standard genome sequencing and annotation.</title>
        <authorList>
            <consortium name="The Broad Institute Genomics Platform"/>
            <consortium name="The Broad Institute Genome Sequencing Center for Infectious Disease"/>
            <person name="Wu L."/>
            <person name="Ma J."/>
        </authorList>
    </citation>
    <scope>NUCLEOTIDE SEQUENCE [LARGE SCALE GENOMIC DNA]</scope>
    <source>
        <strain evidence="2 3">JCM 14924</strain>
    </source>
</reference>
<evidence type="ECO:0000313" key="2">
    <source>
        <dbReference type="EMBL" id="GAA2194208.1"/>
    </source>
</evidence>
<dbReference type="Pfam" id="PF04962">
    <property type="entry name" value="KduI"/>
    <property type="match status" value="1"/>
</dbReference>
<dbReference type="GO" id="GO:0016853">
    <property type="term" value="F:isomerase activity"/>
    <property type="evidence" value="ECO:0007669"/>
    <property type="project" value="UniProtKB-KW"/>
</dbReference>
<dbReference type="Gene3D" id="2.60.120.10">
    <property type="entry name" value="Jelly Rolls"/>
    <property type="match status" value="2"/>
</dbReference>
<keyword evidence="1 2" id="KW-0413">Isomerase</keyword>
<evidence type="ECO:0000313" key="3">
    <source>
        <dbReference type="Proteomes" id="UP001501391"/>
    </source>
</evidence>
<dbReference type="RefSeq" id="WP_346162492.1">
    <property type="nucleotide sequence ID" value="NZ_BAAAOQ010000005.1"/>
</dbReference>
<dbReference type="InterPro" id="IPR024203">
    <property type="entry name" value="Deoxy-glucuronate_isom_IolB"/>
</dbReference>
<organism evidence="2 3">
    <name type="scientific">Streptomyces bangladeshensis</name>
    <dbReference type="NCBI Taxonomy" id="295352"/>
    <lineage>
        <taxon>Bacteria</taxon>
        <taxon>Bacillati</taxon>
        <taxon>Actinomycetota</taxon>
        <taxon>Actinomycetes</taxon>
        <taxon>Kitasatosporales</taxon>
        <taxon>Streptomycetaceae</taxon>
        <taxon>Streptomyces</taxon>
    </lineage>
</organism>
<sequence>MDAAGLPVALNVGELAPGQSRTFRPTDEEAVVVLLGGRCDVRFDGGPHWEQLGERADVFNGRATALYAPAGRGWRMTAGPGGVRFALASAPASTPYEPYVVRPDQVRSERRGTGVWSREVHDIVGPDQPSGSLLVGETFSAEGVWSSYPPHKHDAHDPPRESHQQEAFHVRVDPPSGFGIFLHYPSTEDPRQAQVVHDGDTVTVREGYHSFVAAAGHRFYYLWALAGTERELHFRTDPRHTWLLDGAT</sequence>
<dbReference type="PANTHER" id="PTHR39193">
    <property type="entry name" value="5-DEOXY-GLUCURONATE ISOMERASE"/>
    <property type="match status" value="1"/>
</dbReference>